<evidence type="ECO:0000313" key="15">
    <source>
        <dbReference type="Proteomes" id="UP000050544"/>
    </source>
</evidence>
<dbReference type="Proteomes" id="UP000050544">
    <property type="component" value="Unassembled WGS sequence"/>
</dbReference>
<feature type="site" description="Interaction with substrate tRNA" evidence="10">
    <location>
        <position position="106"/>
    </location>
</feature>
<dbReference type="EC" id="2.5.1.75" evidence="10"/>
<gene>
    <name evidence="10" type="primary">miaA</name>
    <name evidence="14" type="ORF">SE15_06045</name>
</gene>
<comment type="subunit">
    <text evidence="10">Monomer.</text>
</comment>
<comment type="function">
    <text evidence="2 10 12">Catalyzes the transfer of a dimethylallyl group onto the adenine at position 37 in tRNAs that read codons beginning with uridine, leading to the formation of N6-(dimethylallyl)adenosine (i(6)A).</text>
</comment>
<comment type="caution">
    <text evidence="14">The sequence shown here is derived from an EMBL/GenBank/DDBJ whole genome shotgun (WGS) entry which is preliminary data.</text>
</comment>
<accession>A0A0P6XMA4</accession>
<organism evidence="14 15">
    <name type="scientific">Thermanaerothrix daxensis</name>
    <dbReference type="NCBI Taxonomy" id="869279"/>
    <lineage>
        <taxon>Bacteria</taxon>
        <taxon>Bacillati</taxon>
        <taxon>Chloroflexota</taxon>
        <taxon>Anaerolineae</taxon>
        <taxon>Anaerolineales</taxon>
        <taxon>Anaerolineaceae</taxon>
        <taxon>Thermanaerothrix</taxon>
    </lineage>
</organism>
<evidence type="ECO:0000256" key="8">
    <source>
        <dbReference type="ARBA" id="ARBA00022842"/>
    </source>
</evidence>
<evidence type="ECO:0000256" key="7">
    <source>
        <dbReference type="ARBA" id="ARBA00022840"/>
    </source>
</evidence>
<dbReference type="PANTHER" id="PTHR11088">
    <property type="entry name" value="TRNA DIMETHYLALLYLTRANSFERASE"/>
    <property type="match status" value="1"/>
</dbReference>
<dbReference type="HAMAP" id="MF_00185">
    <property type="entry name" value="IPP_trans"/>
    <property type="match status" value="1"/>
</dbReference>
<protein>
    <recommendedName>
        <fullName evidence="10">tRNA dimethylallyltransferase</fullName>
        <ecNumber evidence="10">2.5.1.75</ecNumber>
    </recommendedName>
    <alternativeName>
        <fullName evidence="10">Dimethylallyl diphosphate:tRNA dimethylallyltransferase</fullName>
        <shortName evidence="10">DMAPP:tRNA dimethylallyltransferase</shortName>
        <shortName evidence="10">DMATase</shortName>
    </alternativeName>
    <alternativeName>
        <fullName evidence="10">Isopentenyl-diphosphate:tRNA isopentenyltransferase</fullName>
        <shortName evidence="10">IPP transferase</shortName>
        <shortName evidence="10">IPPT</shortName>
        <shortName evidence="10">IPTase</shortName>
    </alternativeName>
</protein>
<reference evidence="14 15" key="1">
    <citation type="submission" date="2015-07" db="EMBL/GenBank/DDBJ databases">
        <title>Whole genome sequence of Thermanaerothrix daxensis DSM 23592.</title>
        <authorList>
            <person name="Hemp J."/>
            <person name="Ward L.M."/>
            <person name="Pace L.A."/>
            <person name="Fischer W.W."/>
        </authorList>
    </citation>
    <scope>NUCLEOTIDE SEQUENCE [LARGE SCALE GENOMIC DNA]</scope>
    <source>
        <strain evidence="14 15">GNS-1</strain>
    </source>
</reference>
<comment type="similarity">
    <text evidence="3 10 13">Belongs to the IPP transferase family.</text>
</comment>
<evidence type="ECO:0000256" key="3">
    <source>
        <dbReference type="ARBA" id="ARBA00005842"/>
    </source>
</evidence>
<keyword evidence="8 10" id="KW-0460">Magnesium</keyword>
<dbReference type="STRING" id="869279.SE15_06045"/>
<dbReference type="GO" id="GO:0005524">
    <property type="term" value="F:ATP binding"/>
    <property type="evidence" value="ECO:0007669"/>
    <property type="project" value="UniProtKB-UniRule"/>
</dbReference>
<dbReference type="InterPro" id="IPR039657">
    <property type="entry name" value="Dimethylallyltransferase"/>
</dbReference>
<dbReference type="NCBIfam" id="TIGR00174">
    <property type="entry name" value="miaA"/>
    <property type="match status" value="1"/>
</dbReference>
<evidence type="ECO:0000256" key="2">
    <source>
        <dbReference type="ARBA" id="ARBA00003213"/>
    </source>
</evidence>
<evidence type="ECO:0000256" key="12">
    <source>
        <dbReference type="RuleBase" id="RU003784"/>
    </source>
</evidence>
<proteinExistence type="inferred from homology"/>
<evidence type="ECO:0000256" key="6">
    <source>
        <dbReference type="ARBA" id="ARBA00022741"/>
    </source>
</evidence>
<evidence type="ECO:0000256" key="4">
    <source>
        <dbReference type="ARBA" id="ARBA00022679"/>
    </source>
</evidence>
<comment type="cofactor">
    <cofactor evidence="1 10">
        <name>Mg(2+)</name>
        <dbReference type="ChEBI" id="CHEBI:18420"/>
    </cofactor>
</comment>
<evidence type="ECO:0000256" key="1">
    <source>
        <dbReference type="ARBA" id="ARBA00001946"/>
    </source>
</evidence>
<dbReference type="GO" id="GO:0052381">
    <property type="term" value="F:tRNA dimethylallyltransferase activity"/>
    <property type="evidence" value="ECO:0007669"/>
    <property type="project" value="UniProtKB-UniRule"/>
</dbReference>
<keyword evidence="5 10" id="KW-0819">tRNA processing</keyword>
<dbReference type="OrthoDB" id="9776390at2"/>
<name>A0A0P6XMA4_9CHLR</name>
<dbReference type="Gene3D" id="3.40.50.300">
    <property type="entry name" value="P-loop containing nucleotide triphosphate hydrolases"/>
    <property type="match status" value="1"/>
</dbReference>
<keyword evidence="15" id="KW-1185">Reference proteome</keyword>
<comment type="caution">
    <text evidence="10">Lacks conserved residue(s) required for the propagation of feature annotation.</text>
</comment>
<feature type="site" description="Interaction with substrate tRNA" evidence="10">
    <location>
        <position position="129"/>
    </location>
</feature>
<dbReference type="GO" id="GO:0006400">
    <property type="term" value="P:tRNA modification"/>
    <property type="evidence" value="ECO:0007669"/>
    <property type="project" value="TreeGrafter"/>
</dbReference>
<dbReference type="EMBL" id="LGKO01000002">
    <property type="protein sequence ID" value="KPL84616.1"/>
    <property type="molecule type" value="Genomic_DNA"/>
</dbReference>
<evidence type="ECO:0000256" key="5">
    <source>
        <dbReference type="ARBA" id="ARBA00022694"/>
    </source>
</evidence>
<dbReference type="RefSeq" id="WP_054521168.1">
    <property type="nucleotide sequence ID" value="NZ_LGKO01000002.1"/>
</dbReference>
<dbReference type="SUPFAM" id="SSF52540">
    <property type="entry name" value="P-loop containing nucleoside triphosphate hydrolases"/>
    <property type="match status" value="2"/>
</dbReference>
<dbReference type="AlphaFoldDB" id="A0A0P6XMA4"/>
<feature type="binding site" evidence="10">
    <location>
        <begin position="15"/>
        <end position="22"/>
    </location>
    <ligand>
        <name>ATP</name>
        <dbReference type="ChEBI" id="CHEBI:30616"/>
    </ligand>
</feature>
<dbReference type="Pfam" id="PF01715">
    <property type="entry name" value="IPPT"/>
    <property type="match status" value="1"/>
</dbReference>
<keyword evidence="6 10" id="KW-0547">Nucleotide-binding</keyword>
<evidence type="ECO:0000313" key="14">
    <source>
        <dbReference type="EMBL" id="KPL84616.1"/>
    </source>
</evidence>
<feature type="region of interest" description="Interaction with substrate tRNA" evidence="10">
    <location>
        <begin position="40"/>
        <end position="43"/>
    </location>
</feature>
<dbReference type="PATRIC" id="fig|869279.4.peg.1215"/>
<comment type="catalytic activity">
    <reaction evidence="9 10 11">
        <text>adenosine(37) in tRNA + dimethylallyl diphosphate = N(6)-dimethylallyladenosine(37) in tRNA + diphosphate</text>
        <dbReference type="Rhea" id="RHEA:26482"/>
        <dbReference type="Rhea" id="RHEA-COMP:10162"/>
        <dbReference type="Rhea" id="RHEA-COMP:10375"/>
        <dbReference type="ChEBI" id="CHEBI:33019"/>
        <dbReference type="ChEBI" id="CHEBI:57623"/>
        <dbReference type="ChEBI" id="CHEBI:74411"/>
        <dbReference type="ChEBI" id="CHEBI:74415"/>
        <dbReference type="EC" id="2.5.1.75"/>
    </reaction>
</comment>
<sequence>MSWREVPYPVVVIIGPTAVGKTEIAIQVAQHLGAEIVSADSRLFYRGMDIGTAKPSMEERQRVPHHLIDLAEPDEVWSLALYQQEAARIIADIHQRGKLPLLVGGTGQYIRAMIEGWEIPPQAPDTQLRNALEQWAQEIGAETLHGKLRVLDPAAAQLIDPRNVRRTIRALEVIFRTGRRFSEQRQRKQVPYSFLIIGLRRPRSDLYRRIDQRIEQMLARGLIDEVRMLLAKGYSPDLPPLTAIGYHEIIQYLKGEISLDEAVVLMKRRTRNFVRRQAAWFREDDPRIHWLEVNEQTVGRILDLIMDKRAWLILREGHETEPQVQGLKNQE</sequence>
<keyword evidence="4 10" id="KW-0808">Transferase</keyword>
<evidence type="ECO:0000256" key="13">
    <source>
        <dbReference type="RuleBase" id="RU003785"/>
    </source>
</evidence>
<keyword evidence="7 10" id="KW-0067">ATP-binding</keyword>
<evidence type="ECO:0000256" key="11">
    <source>
        <dbReference type="RuleBase" id="RU003783"/>
    </source>
</evidence>
<dbReference type="PANTHER" id="PTHR11088:SF60">
    <property type="entry name" value="TRNA DIMETHYLALLYLTRANSFERASE"/>
    <property type="match status" value="1"/>
</dbReference>
<dbReference type="InterPro" id="IPR018022">
    <property type="entry name" value="IPT"/>
</dbReference>
<evidence type="ECO:0000256" key="9">
    <source>
        <dbReference type="ARBA" id="ARBA00049563"/>
    </source>
</evidence>
<evidence type="ECO:0000256" key="10">
    <source>
        <dbReference type="HAMAP-Rule" id="MF_00185"/>
    </source>
</evidence>
<dbReference type="InterPro" id="IPR027417">
    <property type="entry name" value="P-loop_NTPase"/>
</dbReference>
<dbReference type="Gene3D" id="1.10.20.140">
    <property type="match status" value="1"/>
</dbReference>
<feature type="binding site" evidence="10">
    <location>
        <begin position="17"/>
        <end position="22"/>
    </location>
    <ligand>
        <name>substrate</name>
    </ligand>
</feature>